<evidence type="ECO:0000313" key="1">
    <source>
        <dbReference type="EMBL" id="MBW0552227.1"/>
    </source>
</evidence>
<organism evidence="1 2">
    <name type="scientific">Austropuccinia psidii MF-1</name>
    <dbReference type="NCBI Taxonomy" id="1389203"/>
    <lineage>
        <taxon>Eukaryota</taxon>
        <taxon>Fungi</taxon>
        <taxon>Dikarya</taxon>
        <taxon>Basidiomycota</taxon>
        <taxon>Pucciniomycotina</taxon>
        <taxon>Pucciniomycetes</taxon>
        <taxon>Pucciniales</taxon>
        <taxon>Sphaerophragmiaceae</taxon>
        <taxon>Austropuccinia</taxon>
    </lineage>
</organism>
<accession>A0A9Q3IYI6</accession>
<dbReference type="Proteomes" id="UP000765509">
    <property type="component" value="Unassembled WGS sequence"/>
</dbReference>
<proteinExistence type="predicted"/>
<dbReference type="OrthoDB" id="2518428at2759"/>
<dbReference type="AlphaFoldDB" id="A0A9Q3IYI6"/>
<sequence>MCKTKTARGKGYTSGESCITSILINDIEARVNLDTGAFCTCVGKDYIQAILPGWKNHLLPIEGVQFSTSSNNMYPLGILDTHLVFLHPEGSVRMKKEIVVMDNCTSQQIILGNYYLNIYGIDTNNHKDRYFTFGENKRQKFAFSNMPKQISIIYSVKDTYK</sequence>
<name>A0A9Q3IYI6_9BASI</name>
<comment type="caution">
    <text evidence="1">The sequence shown here is derived from an EMBL/GenBank/DDBJ whole genome shotgun (WGS) entry which is preliminary data.</text>
</comment>
<keyword evidence="2" id="KW-1185">Reference proteome</keyword>
<evidence type="ECO:0000313" key="2">
    <source>
        <dbReference type="Proteomes" id="UP000765509"/>
    </source>
</evidence>
<reference evidence="1" key="1">
    <citation type="submission" date="2021-03" db="EMBL/GenBank/DDBJ databases">
        <title>Draft genome sequence of rust myrtle Austropuccinia psidii MF-1, a brazilian biotype.</title>
        <authorList>
            <person name="Quecine M.C."/>
            <person name="Pachon D.M.R."/>
            <person name="Bonatelli M.L."/>
            <person name="Correr F.H."/>
            <person name="Franceschini L.M."/>
            <person name="Leite T.F."/>
            <person name="Margarido G.R.A."/>
            <person name="Almeida C.A."/>
            <person name="Ferrarezi J.A."/>
            <person name="Labate C.A."/>
        </authorList>
    </citation>
    <scope>NUCLEOTIDE SEQUENCE</scope>
    <source>
        <strain evidence="1">MF-1</strain>
    </source>
</reference>
<protein>
    <submittedName>
        <fullName evidence="1">Uncharacterized protein</fullName>
    </submittedName>
</protein>
<dbReference type="EMBL" id="AVOT02058328">
    <property type="protein sequence ID" value="MBW0552227.1"/>
    <property type="molecule type" value="Genomic_DNA"/>
</dbReference>
<gene>
    <name evidence="1" type="ORF">O181_091942</name>
</gene>